<dbReference type="EMBL" id="SPLM01000109">
    <property type="protein sequence ID" value="TMW59709.1"/>
    <property type="molecule type" value="Genomic_DNA"/>
</dbReference>
<dbReference type="OrthoDB" id="157199at2759"/>
<name>A0A8K1CAE8_PYTOL</name>
<feature type="transmembrane region" description="Helical" evidence="2">
    <location>
        <begin position="415"/>
        <end position="433"/>
    </location>
</feature>
<feature type="transmembrane region" description="Helical" evidence="2">
    <location>
        <begin position="453"/>
        <end position="475"/>
    </location>
</feature>
<keyword evidence="2" id="KW-0812">Transmembrane</keyword>
<sequence length="655" mass="71526">MFGSGLLAKLLGKRAHSRPATPANVPLEVSKVTKVTKIKSPPRSATMDASDRGSSNHSVGSYTRNAVAGLARTAVSNNGMICTVIYVIFATLLAISAYGLQSIANRPIKLGVVELTWFRETFDISVNTFMQGKTTMQAIAAANSTDSHGTRSLADLQYDTCGKRDWTCADKVRPNTEQVLYLLADAFHTIPQFELPELAKRSSELTVQYVNQLTGYNFPVVQYSLAGVETDPTWAVTCIFRRTRYRVAQEEADEIDSIAICSKRRYDPDWICENGAEKNVTSYIVKIKHGQVKYLGQTPRGELYYNPGNVATLRGSAQGTGFLSTVIGIDEYNGGVLQSSAPWDIAAAYLCKGTFNFDTYVGMRWQGQGLVNMTWTSGSLLLTNSLVLWAITMSLALLQFLYLPRSSVCVLPVEVAKSLVGPVILGFACYGNYHVQVLTTHLQLSKVSGFNSTPLKLCGPVMFASVIGIMSGTAIQSVFNPLLVAPSYVLTIVSVVNWFVVFALEAYVVIATGIVMVGIVVVFMIRRRQSTKVVVSNMNSVLRLFSVSSLDDLATSGAGGCVVIGSQGIPVVDAGVLLNKNLIRVSSTSIVRVGMVKYVFLWRLLPPFLSRLVSHVVGLTLVIKSSQDRVVKELVFFELKDMKLHTVKQLPAYYS</sequence>
<feature type="transmembrane region" description="Helical" evidence="2">
    <location>
        <begin position="506"/>
        <end position="525"/>
    </location>
</feature>
<accession>A0A8K1CAE8</accession>
<keyword evidence="4" id="KW-1185">Reference proteome</keyword>
<evidence type="ECO:0000313" key="4">
    <source>
        <dbReference type="Proteomes" id="UP000794436"/>
    </source>
</evidence>
<keyword evidence="2" id="KW-1133">Transmembrane helix</keyword>
<keyword evidence="2" id="KW-0472">Membrane</keyword>
<evidence type="ECO:0000313" key="3">
    <source>
        <dbReference type="EMBL" id="TMW59709.1"/>
    </source>
</evidence>
<feature type="region of interest" description="Disordered" evidence="1">
    <location>
        <begin position="39"/>
        <end position="58"/>
    </location>
</feature>
<evidence type="ECO:0000256" key="1">
    <source>
        <dbReference type="SAM" id="MobiDB-lite"/>
    </source>
</evidence>
<feature type="transmembrane region" description="Helical" evidence="2">
    <location>
        <begin position="386"/>
        <end position="403"/>
    </location>
</feature>
<evidence type="ECO:0000256" key="2">
    <source>
        <dbReference type="SAM" id="Phobius"/>
    </source>
</evidence>
<reference evidence="3" key="1">
    <citation type="submission" date="2019-03" db="EMBL/GenBank/DDBJ databases">
        <title>Long read genome sequence of the mycoparasitic Pythium oligandrum ATCC 38472 isolated from sugarbeet rhizosphere.</title>
        <authorList>
            <person name="Gaulin E."/>
        </authorList>
    </citation>
    <scope>NUCLEOTIDE SEQUENCE</scope>
    <source>
        <strain evidence="3">ATCC 38472_TT</strain>
    </source>
</reference>
<gene>
    <name evidence="3" type="ORF">Poli38472_004778</name>
</gene>
<organism evidence="3 4">
    <name type="scientific">Pythium oligandrum</name>
    <name type="common">Mycoparasitic fungus</name>
    <dbReference type="NCBI Taxonomy" id="41045"/>
    <lineage>
        <taxon>Eukaryota</taxon>
        <taxon>Sar</taxon>
        <taxon>Stramenopiles</taxon>
        <taxon>Oomycota</taxon>
        <taxon>Peronosporomycetes</taxon>
        <taxon>Pythiales</taxon>
        <taxon>Pythiaceae</taxon>
        <taxon>Pythium</taxon>
    </lineage>
</organism>
<comment type="caution">
    <text evidence="3">The sequence shown here is derived from an EMBL/GenBank/DDBJ whole genome shotgun (WGS) entry which is preliminary data.</text>
</comment>
<evidence type="ECO:0008006" key="5">
    <source>
        <dbReference type="Google" id="ProtNLM"/>
    </source>
</evidence>
<feature type="transmembrane region" description="Helical" evidence="2">
    <location>
        <begin position="80"/>
        <end position="100"/>
    </location>
</feature>
<proteinExistence type="predicted"/>
<dbReference type="AlphaFoldDB" id="A0A8K1CAE8"/>
<dbReference type="Proteomes" id="UP000794436">
    <property type="component" value="Unassembled WGS sequence"/>
</dbReference>
<protein>
    <recommendedName>
        <fullName evidence="5">Transmembrane protein</fullName>
    </recommendedName>
</protein>